<dbReference type="KEGG" id="bmei:Spa11_42910"/>
<dbReference type="RefSeq" id="WP_145116446.1">
    <property type="nucleotide sequence ID" value="NZ_CP036349.1"/>
</dbReference>
<sequence>MAADAIKADVPAAPTHRVGGESWTALAAWAADELGVRVAFDGKLYRIEEDVHAAAPDASTTESAARRSWFRRRSPKEEAAEGPEPFATETPAELLGELVNRLRERPEVTHARPVSQPTAVHDLSAQLFAAYKLDGGQAHLAGCHFDDVPLVRLTWVQEGDDGAQSIEHRYYDELGEPLEWSLAEALGVDRVAPLAGPTPRIEPERLARMLESVRRHADVAPSLETVVWAKRAWGRLRFEFSDQSIDAPFEGWARLLKAPPVVCPLTGVDTYHLTTIEGGEIAAAEQVGVCDVTKHRRLLADLVKCSATGRLAEPEYVGRCAASGEPVLKSQLVRCDRCGLLVAPAAKRSGDCDACRRAKRVGADDPRLLAIVAKHPKLAKRNWALTETPVAYVIEASGWFRRRVASFDKESLTVIHAAEASRMSSVWRPVAVDSL</sequence>
<dbReference type="AlphaFoldDB" id="A0A518KE50"/>
<accession>A0A518KE50</accession>
<evidence type="ECO:0000313" key="2">
    <source>
        <dbReference type="EMBL" id="QDV76067.1"/>
    </source>
</evidence>
<keyword evidence="3" id="KW-1185">Reference proteome</keyword>
<dbReference type="Proteomes" id="UP000316426">
    <property type="component" value="Chromosome"/>
</dbReference>
<organism evidence="2 3">
    <name type="scientific">Botrimarina mediterranea</name>
    <dbReference type="NCBI Taxonomy" id="2528022"/>
    <lineage>
        <taxon>Bacteria</taxon>
        <taxon>Pseudomonadati</taxon>
        <taxon>Planctomycetota</taxon>
        <taxon>Planctomycetia</taxon>
        <taxon>Pirellulales</taxon>
        <taxon>Lacipirellulaceae</taxon>
        <taxon>Botrimarina</taxon>
    </lineage>
</organism>
<name>A0A518KE50_9BACT</name>
<protein>
    <submittedName>
        <fullName evidence="2">Uncharacterized protein</fullName>
    </submittedName>
</protein>
<gene>
    <name evidence="2" type="ORF">Spa11_42910</name>
</gene>
<proteinExistence type="predicted"/>
<reference evidence="2 3" key="1">
    <citation type="submission" date="2019-02" db="EMBL/GenBank/DDBJ databases">
        <title>Deep-cultivation of Planctomycetes and their phenomic and genomic characterization uncovers novel biology.</title>
        <authorList>
            <person name="Wiegand S."/>
            <person name="Jogler M."/>
            <person name="Boedeker C."/>
            <person name="Pinto D."/>
            <person name="Vollmers J."/>
            <person name="Rivas-Marin E."/>
            <person name="Kohn T."/>
            <person name="Peeters S.H."/>
            <person name="Heuer A."/>
            <person name="Rast P."/>
            <person name="Oberbeckmann S."/>
            <person name="Bunk B."/>
            <person name="Jeske O."/>
            <person name="Meyerdierks A."/>
            <person name="Storesund J.E."/>
            <person name="Kallscheuer N."/>
            <person name="Luecker S."/>
            <person name="Lage O.M."/>
            <person name="Pohl T."/>
            <person name="Merkel B.J."/>
            <person name="Hornburger P."/>
            <person name="Mueller R.-W."/>
            <person name="Bruemmer F."/>
            <person name="Labrenz M."/>
            <person name="Spormann A.M."/>
            <person name="Op den Camp H."/>
            <person name="Overmann J."/>
            <person name="Amann R."/>
            <person name="Jetten M.S.M."/>
            <person name="Mascher T."/>
            <person name="Medema M.H."/>
            <person name="Devos D.P."/>
            <person name="Kaster A.-K."/>
            <person name="Ovreas L."/>
            <person name="Rohde M."/>
            <person name="Galperin M.Y."/>
            <person name="Jogler C."/>
        </authorList>
    </citation>
    <scope>NUCLEOTIDE SEQUENCE [LARGE SCALE GENOMIC DNA]</scope>
    <source>
        <strain evidence="2 3">Spa11</strain>
    </source>
</reference>
<evidence type="ECO:0000256" key="1">
    <source>
        <dbReference type="SAM" id="MobiDB-lite"/>
    </source>
</evidence>
<feature type="region of interest" description="Disordered" evidence="1">
    <location>
        <begin position="54"/>
        <end position="89"/>
    </location>
</feature>
<dbReference type="EMBL" id="CP036349">
    <property type="protein sequence ID" value="QDV76067.1"/>
    <property type="molecule type" value="Genomic_DNA"/>
</dbReference>
<evidence type="ECO:0000313" key="3">
    <source>
        <dbReference type="Proteomes" id="UP000316426"/>
    </source>
</evidence>